<keyword evidence="1" id="KW-0732">Signal</keyword>
<dbReference type="Pfam" id="PF01547">
    <property type="entry name" value="SBP_bac_1"/>
    <property type="match status" value="1"/>
</dbReference>
<evidence type="ECO:0000313" key="2">
    <source>
        <dbReference type="EMBL" id="MDQ0345244.1"/>
    </source>
</evidence>
<keyword evidence="3" id="KW-1185">Reference proteome</keyword>
<evidence type="ECO:0000313" key="3">
    <source>
        <dbReference type="Proteomes" id="UP001232343"/>
    </source>
</evidence>
<dbReference type="InterPro" id="IPR050490">
    <property type="entry name" value="Bact_solute-bd_prot1"/>
</dbReference>
<proteinExistence type="predicted"/>
<name>A0ABU0D9Z2_9BACI</name>
<dbReference type="RefSeq" id="WP_244682097.1">
    <property type="nucleotide sequence ID" value="NZ_JALIRM010000009.1"/>
</dbReference>
<dbReference type="EMBL" id="JAUSUO010000014">
    <property type="protein sequence ID" value="MDQ0345244.1"/>
    <property type="molecule type" value="Genomic_DNA"/>
</dbReference>
<dbReference type="InterPro" id="IPR006059">
    <property type="entry name" value="SBP"/>
</dbReference>
<dbReference type="SUPFAM" id="SSF53850">
    <property type="entry name" value="Periplasmic binding protein-like II"/>
    <property type="match status" value="1"/>
</dbReference>
<dbReference type="PANTHER" id="PTHR43649:SF12">
    <property type="entry name" value="DIACETYLCHITOBIOSE BINDING PROTEIN DASA"/>
    <property type="match status" value="1"/>
</dbReference>
<protein>
    <submittedName>
        <fullName evidence="2">Aldouronate transport system substrate-binding protein</fullName>
    </submittedName>
</protein>
<gene>
    <name evidence="2" type="ORF">J2S14_004091</name>
</gene>
<feature type="chain" id="PRO_5046824333" evidence="1">
    <location>
        <begin position="21"/>
        <end position="531"/>
    </location>
</feature>
<dbReference type="Gene3D" id="3.40.190.10">
    <property type="entry name" value="Periplasmic binding protein-like II"/>
    <property type="match status" value="2"/>
</dbReference>
<dbReference type="Proteomes" id="UP001232343">
    <property type="component" value="Unassembled WGS sequence"/>
</dbReference>
<feature type="signal peptide" evidence="1">
    <location>
        <begin position="1"/>
        <end position="20"/>
    </location>
</feature>
<reference evidence="2 3" key="1">
    <citation type="submission" date="2023-07" db="EMBL/GenBank/DDBJ databases">
        <title>Genomic Encyclopedia of Type Strains, Phase IV (KMG-IV): sequencing the most valuable type-strain genomes for metagenomic binning, comparative biology and taxonomic classification.</title>
        <authorList>
            <person name="Goeker M."/>
        </authorList>
    </citation>
    <scope>NUCLEOTIDE SEQUENCE [LARGE SCALE GENOMIC DNA]</scope>
    <source>
        <strain evidence="2 3">DSM 27848</strain>
    </source>
</reference>
<dbReference type="PANTHER" id="PTHR43649">
    <property type="entry name" value="ARABINOSE-BINDING PROTEIN-RELATED"/>
    <property type="match status" value="1"/>
</dbReference>
<evidence type="ECO:0000256" key="1">
    <source>
        <dbReference type="SAM" id="SignalP"/>
    </source>
</evidence>
<accession>A0ABU0D9Z2</accession>
<comment type="caution">
    <text evidence="2">The sequence shown here is derived from an EMBL/GenBank/DDBJ whole genome shotgun (WGS) entry which is preliminary data.</text>
</comment>
<sequence>MKKIIYFILASLLVLQVACSKDTGGNQVSKEDQLELLTDSGMPIAKEKGKVTLKMFAGMGNNTLKNWNDILVWNTYEELTNIKIEWDQQEPTALEEKRNLALAGGNLPDVFYAANMPTTDIYKYGQNGDFLELNELIENYAPNLNKLMENNPEIRKAITFPDGKIYSLPVIHDPEFTSVRTHPLMWYNSELLKKYSMDVPKTTDEFYQYLKTIQEKDPDIVPYGSWSAATLVNMLRGSFGVGTTGRAYIDKDPETGDVRFYPVTDNYKELLQFVHKLYSEKLIEQNIYSIEWAQFLNNGMEDKYGSMIFYAPEELFGKEIGGKYVGGLPLEGPNGEQQWSQYAFPVGHIGKFIITKKNPNPIATMRWVDYFYSDEGSRLFYMGVEGETYEKTADGKYKYLDKITNSSEGLTKEQEITKYLGWIGIGAPGILMEDYFDGSEGSDQALEAAKKVEPYLIDEVWPPFTYTEEENKKLDALAADIEKYVTEMQDKFIVGEEPFENWDKFVASIEKMGLEDYMKIQKAAYERYQKN</sequence>
<organism evidence="2 3">
    <name type="scientific">Lederbergia wuyishanensis</name>
    <dbReference type="NCBI Taxonomy" id="1347903"/>
    <lineage>
        <taxon>Bacteria</taxon>
        <taxon>Bacillati</taxon>
        <taxon>Bacillota</taxon>
        <taxon>Bacilli</taxon>
        <taxon>Bacillales</taxon>
        <taxon>Bacillaceae</taxon>
        <taxon>Lederbergia</taxon>
    </lineage>
</organism>